<proteinExistence type="predicted"/>
<evidence type="ECO:0000313" key="2">
    <source>
        <dbReference type="Proteomes" id="UP000016936"/>
    </source>
</evidence>
<keyword evidence="2" id="KW-1185">Reference proteome</keyword>
<gene>
    <name evidence="1" type="ORF">COCHEDRAFT_1168998</name>
</gene>
<dbReference type="AlphaFoldDB" id="M2V5K9"/>
<sequence length="249" mass="28565">MLTLTVNHTVNSPIIYTIPAKRSRNRIGFQNVESGWKQLMNTFNDIELSQRFTKGHIKRIEKVTADEKTVRSGASLKQHKFLRRVLAINSDCYKLCVVAFSQNQINFTKAAILNGLVERIRERRDDINISPIPSLLDFSEDPQANNQLSKSPPEHWAELKYAERAGFEKVFGKYLLDRIKNTDMSNNWKAVVMSLPRWPADYSEPCFMSLDLREESVKEVAMALFKVEADSAVTTVNLLCWCAKPKVRL</sequence>
<dbReference type="EMBL" id="KB445571">
    <property type="protein sequence ID" value="EMD95268.1"/>
    <property type="molecule type" value="Genomic_DNA"/>
</dbReference>
<reference evidence="1 2" key="1">
    <citation type="journal article" date="2012" name="PLoS Pathog.">
        <title>Diverse lifestyles and strategies of plant pathogenesis encoded in the genomes of eighteen Dothideomycetes fungi.</title>
        <authorList>
            <person name="Ohm R.A."/>
            <person name="Feau N."/>
            <person name="Henrissat B."/>
            <person name="Schoch C.L."/>
            <person name="Horwitz B.A."/>
            <person name="Barry K.W."/>
            <person name="Condon B.J."/>
            <person name="Copeland A.C."/>
            <person name="Dhillon B."/>
            <person name="Glaser F."/>
            <person name="Hesse C.N."/>
            <person name="Kosti I."/>
            <person name="LaButti K."/>
            <person name="Lindquist E.A."/>
            <person name="Lucas S."/>
            <person name="Salamov A.A."/>
            <person name="Bradshaw R.E."/>
            <person name="Ciuffetti L."/>
            <person name="Hamelin R.C."/>
            <person name="Kema G.H.J."/>
            <person name="Lawrence C."/>
            <person name="Scott J.A."/>
            <person name="Spatafora J.W."/>
            <person name="Turgeon B.G."/>
            <person name="de Wit P.J.G.M."/>
            <person name="Zhong S."/>
            <person name="Goodwin S.B."/>
            <person name="Grigoriev I.V."/>
        </authorList>
    </citation>
    <scope>NUCLEOTIDE SEQUENCE [LARGE SCALE GENOMIC DNA]</scope>
    <source>
        <strain evidence="2">C5 / ATCC 48332 / race O</strain>
    </source>
</reference>
<dbReference type="eggNOG" id="ENOG502SR9S">
    <property type="taxonomic scope" value="Eukaryota"/>
</dbReference>
<dbReference type="STRING" id="701091.M2V5K9"/>
<protein>
    <submittedName>
        <fullName evidence="1">Uncharacterized protein</fullName>
    </submittedName>
</protein>
<name>M2V5K9_COCH5</name>
<reference evidence="2" key="2">
    <citation type="journal article" date="2013" name="PLoS Genet.">
        <title>Comparative genome structure, secondary metabolite, and effector coding capacity across Cochliobolus pathogens.</title>
        <authorList>
            <person name="Condon B.J."/>
            <person name="Leng Y."/>
            <person name="Wu D."/>
            <person name="Bushley K.E."/>
            <person name="Ohm R.A."/>
            <person name="Otillar R."/>
            <person name="Martin J."/>
            <person name="Schackwitz W."/>
            <person name="Grimwood J."/>
            <person name="MohdZainudin N."/>
            <person name="Xue C."/>
            <person name="Wang R."/>
            <person name="Manning V.A."/>
            <person name="Dhillon B."/>
            <person name="Tu Z.J."/>
            <person name="Steffenson B.J."/>
            <person name="Salamov A."/>
            <person name="Sun H."/>
            <person name="Lowry S."/>
            <person name="LaButti K."/>
            <person name="Han J."/>
            <person name="Copeland A."/>
            <person name="Lindquist E."/>
            <person name="Barry K."/>
            <person name="Schmutz J."/>
            <person name="Baker S.E."/>
            <person name="Ciuffetti L.M."/>
            <person name="Grigoriev I.V."/>
            <person name="Zhong S."/>
            <person name="Turgeon B.G."/>
        </authorList>
    </citation>
    <scope>NUCLEOTIDE SEQUENCE [LARGE SCALE GENOMIC DNA]</scope>
    <source>
        <strain evidence="2">C5 / ATCC 48332 / race O</strain>
    </source>
</reference>
<organism evidence="1 2">
    <name type="scientific">Cochliobolus heterostrophus (strain C5 / ATCC 48332 / race O)</name>
    <name type="common">Southern corn leaf blight fungus</name>
    <name type="synonym">Bipolaris maydis</name>
    <dbReference type="NCBI Taxonomy" id="701091"/>
    <lineage>
        <taxon>Eukaryota</taxon>
        <taxon>Fungi</taxon>
        <taxon>Dikarya</taxon>
        <taxon>Ascomycota</taxon>
        <taxon>Pezizomycotina</taxon>
        <taxon>Dothideomycetes</taxon>
        <taxon>Pleosporomycetidae</taxon>
        <taxon>Pleosporales</taxon>
        <taxon>Pleosporineae</taxon>
        <taxon>Pleosporaceae</taxon>
        <taxon>Bipolaris</taxon>
    </lineage>
</organism>
<dbReference type="HOGENOM" id="CLU_1115658_0_0_1"/>
<dbReference type="Proteomes" id="UP000016936">
    <property type="component" value="Unassembled WGS sequence"/>
</dbReference>
<evidence type="ECO:0000313" key="1">
    <source>
        <dbReference type="EMBL" id="EMD95268.1"/>
    </source>
</evidence>
<dbReference type="OrthoDB" id="3679304at2759"/>
<accession>M2V5K9</accession>